<dbReference type="PANTHER" id="PTHR23140">
    <property type="entry name" value="RNA PROCESSING PROTEIN LD23810P"/>
    <property type="match status" value="1"/>
</dbReference>
<dbReference type="InterPro" id="IPR006569">
    <property type="entry name" value="CID_dom"/>
</dbReference>
<feature type="region of interest" description="Disordered" evidence="2">
    <location>
        <begin position="111"/>
        <end position="142"/>
    </location>
</feature>
<keyword evidence="1" id="KW-0694">RNA-binding</keyword>
<dbReference type="InterPro" id="IPR047488">
    <property type="entry name" value="SR140_cwf21"/>
</dbReference>
<evidence type="ECO:0000259" key="4">
    <source>
        <dbReference type="PROSITE" id="PS50128"/>
    </source>
</evidence>
<evidence type="ECO:0000256" key="1">
    <source>
        <dbReference type="ARBA" id="ARBA00022884"/>
    </source>
</evidence>
<dbReference type="Pfam" id="PF01805">
    <property type="entry name" value="Surp"/>
    <property type="match status" value="1"/>
</dbReference>
<feature type="region of interest" description="Disordered" evidence="2">
    <location>
        <begin position="414"/>
        <end position="449"/>
    </location>
</feature>
<feature type="compositionally biased region" description="Basic and acidic residues" evidence="2">
    <location>
        <begin position="499"/>
        <end position="516"/>
    </location>
</feature>
<evidence type="ECO:0000256" key="2">
    <source>
        <dbReference type="SAM" id="MobiDB-lite"/>
    </source>
</evidence>
<evidence type="ECO:0000313" key="6">
    <source>
        <dbReference type="EMBL" id="KAK2573566.1"/>
    </source>
</evidence>
<evidence type="ECO:0000313" key="7">
    <source>
        <dbReference type="Proteomes" id="UP001249851"/>
    </source>
</evidence>
<comment type="caution">
    <text evidence="6">The sequence shown here is derived from an EMBL/GenBank/DDBJ whole genome shotgun (WGS) entry which is preliminary data.</text>
</comment>
<keyword evidence="3" id="KW-1133">Transmembrane helix</keyword>
<dbReference type="PANTHER" id="PTHR23140:SF0">
    <property type="entry name" value="U2 SNRNP-ASSOCIATED SURP MOTIF-CONTAINING PROTEIN"/>
    <property type="match status" value="1"/>
</dbReference>
<protein>
    <submittedName>
        <fullName evidence="6">U2 snRNP-associated SURP motif-containing protein</fullName>
    </submittedName>
</protein>
<dbReference type="PROSITE" id="PS50128">
    <property type="entry name" value="SURP"/>
    <property type="match status" value="1"/>
</dbReference>
<dbReference type="InterPro" id="IPR051485">
    <property type="entry name" value="SR-CTD_assoc_factor"/>
</dbReference>
<feature type="compositionally biased region" description="Basic and acidic residues" evidence="2">
    <location>
        <begin position="363"/>
        <end position="372"/>
    </location>
</feature>
<feature type="transmembrane region" description="Helical" evidence="3">
    <location>
        <begin position="538"/>
        <end position="557"/>
    </location>
</feature>
<dbReference type="Gene3D" id="1.10.10.790">
    <property type="entry name" value="Surp module"/>
    <property type="match status" value="1"/>
</dbReference>
<dbReference type="SMART" id="SM00582">
    <property type="entry name" value="RPR"/>
    <property type="match status" value="1"/>
</dbReference>
<dbReference type="GO" id="GO:0006396">
    <property type="term" value="P:RNA processing"/>
    <property type="evidence" value="ECO:0007669"/>
    <property type="project" value="InterPro"/>
</dbReference>
<accession>A0AAD9R5T0</accession>
<dbReference type="InterPro" id="IPR008942">
    <property type="entry name" value="ENTH_VHS"/>
</dbReference>
<dbReference type="PROSITE" id="PS51391">
    <property type="entry name" value="CID"/>
    <property type="match status" value="1"/>
</dbReference>
<dbReference type="Pfam" id="PF04818">
    <property type="entry name" value="CID"/>
    <property type="match status" value="1"/>
</dbReference>
<dbReference type="InterPro" id="IPR000061">
    <property type="entry name" value="Surp"/>
</dbReference>
<evidence type="ECO:0000256" key="3">
    <source>
        <dbReference type="SAM" id="Phobius"/>
    </source>
</evidence>
<feature type="region of interest" description="Disordered" evidence="2">
    <location>
        <begin position="472"/>
        <end position="533"/>
    </location>
</feature>
<keyword evidence="3" id="KW-0812">Transmembrane</keyword>
<evidence type="ECO:0000259" key="5">
    <source>
        <dbReference type="PROSITE" id="PS51391"/>
    </source>
</evidence>
<dbReference type="SMART" id="SM00648">
    <property type="entry name" value="SWAP"/>
    <property type="match status" value="1"/>
</dbReference>
<keyword evidence="3" id="KW-0472">Membrane</keyword>
<organism evidence="6 7">
    <name type="scientific">Acropora cervicornis</name>
    <name type="common">Staghorn coral</name>
    <dbReference type="NCBI Taxonomy" id="6130"/>
    <lineage>
        <taxon>Eukaryota</taxon>
        <taxon>Metazoa</taxon>
        <taxon>Cnidaria</taxon>
        <taxon>Anthozoa</taxon>
        <taxon>Hexacorallia</taxon>
        <taxon>Scleractinia</taxon>
        <taxon>Astrocoeniina</taxon>
        <taxon>Acroporidae</taxon>
        <taxon>Acropora</taxon>
    </lineage>
</organism>
<dbReference type="Proteomes" id="UP001249851">
    <property type="component" value="Unassembled WGS sequence"/>
</dbReference>
<dbReference type="CDD" id="cd21370">
    <property type="entry name" value="cwf21_SR140"/>
    <property type="match status" value="1"/>
</dbReference>
<reference evidence="6" key="1">
    <citation type="journal article" date="2023" name="G3 (Bethesda)">
        <title>Whole genome assembly and annotation of the endangered Caribbean coral Acropora cervicornis.</title>
        <authorList>
            <person name="Selwyn J.D."/>
            <person name="Vollmer S.V."/>
        </authorList>
    </citation>
    <scope>NUCLEOTIDE SEQUENCE</scope>
    <source>
        <strain evidence="6">K2</strain>
    </source>
</reference>
<dbReference type="SMART" id="SM01115">
    <property type="entry name" value="cwf21"/>
    <property type="match status" value="1"/>
</dbReference>
<dbReference type="SUPFAM" id="SSF48464">
    <property type="entry name" value="ENTH/VHS domain"/>
    <property type="match status" value="1"/>
</dbReference>
<dbReference type="EMBL" id="JARQWQ010000002">
    <property type="protein sequence ID" value="KAK2573566.1"/>
    <property type="molecule type" value="Genomic_DNA"/>
</dbReference>
<dbReference type="GO" id="GO:0005634">
    <property type="term" value="C:nucleus"/>
    <property type="evidence" value="ECO:0007669"/>
    <property type="project" value="TreeGrafter"/>
</dbReference>
<reference evidence="6" key="2">
    <citation type="journal article" date="2023" name="Science">
        <title>Genomic signatures of disease resistance in endangered staghorn corals.</title>
        <authorList>
            <person name="Vollmer S.V."/>
            <person name="Selwyn J.D."/>
            <person name="Despard B.A."/>
            <person name="Roesel C.L."/>
        </authorList>
    </citation>
    <scope>NUCLEOTIDE SEQUENCE</scope>
    <source>
        <strain evidence="6">K2</strain>
    </source>
</reference>
<dbReference type="GO" id="GO:0003723">
    <property type="term" value="F:RNA binding"/>
    <property type="evidence" value="ECO:0007669"/>
    <property type="project" value="UniProtKB-KW"/>
</dbReference>
<dbReference type="InterPro" id="IPR035967">
    <property type="entry name" value="SWAP/Surp_sf"/>
</dbReference>
<feature type="domain" description="CID" evidence="5">
    <location>
        <begin position="141"/>
        <end position="274"/>
    </location>
</feature>
<dbReference type="SUPFAM" id="SSF109905">
    <property type="entry name" value="Surp module (SWAP domain)"/>
    <property type="match status" value="1"/>
</dbReference>
<feature type="compositionally biased region" description="Basic and acidic residues" evidence="2">
    <location>
        <begin position="334"/>
        <end position="353"/>
    </location>
</feature>
<feature type="compositionally biased region" description="Low complexity" evidence="2">
    <location>
        <begin position="111"/>
        <end position="136"/>
    </location>
</feature>
<keyword evidence="7" id="KW-1185">Reference proteome</keyword>
<dbReference type="AlphaFoldDB" id="A0AAD9R5T0"/>
<dbReference type="InterPro" id="IPR013170">
    <property type="entry name" value="mRNA_splic_Cwf21_dom"/>
</dbReference>
<dbReference type="Pfam" id="PF08312">
    <property type="entry name" value="cwf21"/>
    <property type="match status" value="1"/>
</dbReference>
<gene>
    <name evidence="6" type="ORF">P5673_001235</name>
</gene>
<dbReference type="Gene3D" id="6.10.140.420">
    <property type="match status" value="1"/>
</dbReference>
<feature type="region of interest" description="Disordered" evidence="2">
    <location>
        <begin position="329"/>
        <end position="372"/>
    </location>
</feature>
<feature type="domain" description="SURP motif" evidence="4">
    <location>
        <begin position="1"/>
        <end position="40"/>
    </location>
</feature>
<sequence length="574" mass="63774">MVEFVVREGPMFEAMIMNKELNNPMYRFLFDNQSPEHSYYRWKLFSILQGDSPTKWRTEKFKMFEGGSIWKPPQCHKYTMSAAAFNANKQPVPQVETPAAAAPTAAPVAASTTASSQSSSSGHGSSSVSSSAAATSRKNVLSNRQRDKLEDLLRDLTPERTKIAKCMMFCVSHADCAEEIVECIAESLSILETPLQVKVARLYLVSDILHNCSVKKQVLRCLAAWMDWAVFTPDFLIELENVFLGHIEKPGQTEAPVQPLRSLYPADESFGKKPDLDGAPLDVDGAPLQAADVDGVPIRSVDIDGVPLTSTDIVGVPFSRDGLDGTQNVPHFASKWDRPELSVKEDSPNRIEEPPAPASDTPRVTEMDESRRRKLREIELKVAEYAQKLEAKGTSNIAQQCDVYRAKLLEAIEPKESKEKKKKNSGHTSSPADTKRRNRSRITSPVRLLLQVPEGHLPAAGVRLEGAGDLVPEVDPREADTSAGVLGPEAGHPRRKVHQERSGPDPAQSHRQEERLKRRRSSKSPSDGKKSGSFRRSAALWTSFFLSLLVFVFRLNCVTTELVKWRMCYERSPA</sequence>
<name>A0AAD9R5T0_ACRCE</name>
<proteinExistence type="predicted"/>
<dbReference type="Gene3D" id="1.25.40.90">
    <property type="match status" value="1"/>
</dbReference>